<dbReference type="FunFam" id="1.20.58.220:FF:000004">
    <property type="entry name" value="Phosphate-specific transport system accessory protein PhoU"/>
    <property type="match status" value="1"/>
</dbReference>
<evidence type="ECO:0000256" key="1">
    <source>
        <dbReference type="ARBA" id="ARBA00004496"/>
    </source>
</evidence>
<name>A0A9D1NM30_9BACT</name>
<comment type="subunit">
    <text evidence="3 8">Homodimer.</text>
</comment>
<dbReference type="Proteomes" id="UP000886845">
    <property type="component" value="Unassembled WGS sequence"/>
</dbReference>
<evidence type="ECO:0000256" key="4">
    <source>
        <dbReference type="ARBA" id="ARBA00022448"/>
    </source>
</evidence>
<dbReference type="Gene3D" id="1.20.58.220">
    <property type="entry name" value="Phosphate transport system protein phou homolog 2, domain 2"/>
    <property type="match status" value="2"/>
</dbReference>
<comment type="similarity">
    <text evidence="2 8">Belongs to the PhoU family.</text>
</comment>
<dbReference type="AlphaFoldDB" id="A0A9D1NM30"/>
<dbReference type="SUPFAM" id="SSF109755">
    <property type="entry name" value="PhoU-like"/>
    <property type="match status" value="1"/>
</dbReference>
<evidence type="ECO:0000256" key="7">
    <source>
        <dbReference type="ARBA" id="ARBA00056181"/>
    </source>
</evidence>
<dbReference type="PANTHER" id="PTHR42930">
    <property type="entry name" value="PHOSPHATE-SPECIFIC TRANSPORT SYSTEM ACCESSORY PROTEIN PHOU"/>
    <property type="match status" value="1"/>
</dbReference>
<organism evidence="10 11">
    <name type="scientific">Candidatus Spyradenecus faecavium</name>
    <dbReference type="NCBI Taxonomy" id="2840947"/>
    <lineage>
        <taxon>Bacteria</taxon>
        <taxon>Pseudomonadati</taxon>
        <taxon>Lentisphaerota</taxon>
        <taxon>Lentisphaeria</taxon>
        <taxon>Lentisphaerales</taxon>
        <taxon>Lentisphaeraceae</taxon>
        <taxon>Lentisphaeraceae incertae sedis</taxon>
        <taxon>Candidatus Spyradenecus</taxon>
    </lineage>
</organism>
<evidence type="ECO:0000256" key="8">
    <source>
        <dbReference type="PIRNR" id="PIRNR003107"/>
    </source>
</evidence>
<keyword evidence="6 8" id="KW-0592">Phosphate transport</keyword>
<evidence type="ECO:0000256" key="6">
    <source>
        <dbReference type="ARBA" id="ARBA00022592"/>
    </source>
</evidence>
<accession>A0A9D1NM30</accession>
<feature type="domain" description="PhoU" evidence="9">
    <location>
        <begin position="18"/>
        <end position="102"/>
    </location>
</feature>
<dbReference type="NCBIfam" id="TIGR02135">
    <property type="entry name" value="phoU_full"/>
    <property type="match status" value="1"/>
</dbReference>
<dbReference type="Pfam" id="PF01895">
    <property type="entry name" value="PhoU"/>
    <property type="match status" value="2"/>
</dbReference>
<dbReference type="InterPro" id="IPR038078">
    <property type="entry name" value="PhoU-like_sf"/>
</dbReference>
<evidence type="ECO:0000256" key="5">
    <source>
        <dbReference type="ARBA" id="ARBA00022490"/>
    </source>
</evidence>
<evidence type="ECO:0000256" key="3">
    <source>
        <dbReference type="ARBA" id="ARBA00011738"/>
    </source>
</evidence>
<dbReference type="GO" id="GO:0045936">
    <property type="term" value="P:negative regulation of phosphate metabolic process"/>
    <property type="evidence" value="ECO:0007669"/>
    <property type="project" value="InterPro"/>
</dbReference>
<comment type="subcellular location">
    <subcellularLocation>
        <location evidence="1 8">Cytoplasm</location>
    </subcellularLocation>
</comment>
<comment type="caution">
    <text evidence="10">The sequence shown here is derived from an EMBL/GenBank/DDBJ whole genome shotgun (WGS) entry which is preliminary data.</text>
</comment>
<dbReference type="InterPro" id="IPR028366">
    <property type="entry name" value="PhoU"/>
</dbReference>
<reference evidence="10" key="2">
    <citation type="journal article" date="2021" name="PeerJ">
        <title>Extensive microbial diversity within the chicken gut microbiome revealed by metagenomics and culture.</title>
        <authorList>
            <person name="Gilroy R."/>
            <person name="Ravi A."/>
            <person name="Getino M."/>
            <person name="Pursley I."/>
            <person name="Horton D.L."/>
            <person name="Alikhan N.F."/>
            <person name="Baker D."/>
            <person name="Gharbi K."/>
            <person name="Hall N."/>
            <person name="Watson M."/>
            <person name="Adriaenssens E.M."/>
            <person name="Foster-Nyarko E."/>
            <person name="Jarju S."/>
            <person name="Secka A."/>
            <person name="Antonio M."/>
            <person name="Oren A."/>
            <person name="Chaudhuri R.R."/>
            <person name="La Ragione R."/>
            <person name="Hildebrand F."/>
            <person name="Pallen M.J."/>
        </authorList>
    </citation>
    <scope>NUCLEOTIDE SEQUENCE</scope>
    <source>
        <strain evidence="10">35461</strain>
    </source>
</reference>
<dbReference type="PANTHER" id="PTHR42930:SF3">
    <property type="entry name" value="PHOSPHATE-SPECIFIC TRANSPORT SYSTEM ACCESSORY PROTEIN PHOU"/>
    <property type="match status" value="1"/>
</dbReference>
<evidence type="ECO:0000259" key="9">
    <source>
        <dbReference type="Pfam" id="PF01895"/>
    </source>
</evidence>
<evidence type="ECO:0000313" key="11">
    <source>
        <dbReference type="Proteomes" id="UP000886845"/>
    </source>
</evidence>
<evidence type="ECO:0000313" key="10">
    <source>
        <dbReference type="EMBL" id="HIV08616.1"/>
    </source>
</evidence>
<dbReference type="InterPro" id="IPR026022">
    <property type="entry name" value="PhoU_dom"/>
</dbReference>
<gene>
    <name evidence="10" type="primary">phoU</name>
    <name evidence="10" type="ORF">IAC79_00680</name>
</gene>
<keyword evidence="4 8" id="KW-0813">Transport</keyword>
<proteinExistence type="inferred from homology"/>
<dbReference type="GO" id="GO:0006817">
    <property type="term" value="P:phosphate ion transport"/>
    <property type="evidence" value="ECO:0007669"/>
    <property type="project" value="UniProtKB-KW"/>
</dbReference>
<dbReference type="PIRSF" id="PIRSF003107">
    <property type="entry name" value="PhoU"/>
    <property type="match status" value="1"/>
</dbReference>
<feature type="domain" description="PhoU" evidence="9">
    <location>
        <begin position="122"/>
        <end position="204"/>
    </location>
</feature>
<keyword evidence="5 8" id="KW-0963">Cytoplasm</keyword>
<protein>
    <recommendedName>
        <fullName evidence="8">Phosphate-specific transport system accessory protein PhoU</fullName>
    </recommendedName>
</protein>
<dbReference type="GO" id="GO:0005737">
    <property type="term" value="C:cytoplasm"/>
    <property type="evidence" value="ECO:0007669"/>
    <property type="project" value="UniProtKB-SubCell"/>
</dbReference>
<comment type="function">
    <text evidence="7 8">Plays a role in the regulation of phosphate uptake.</text>
</comment>
<dbReference type="GO" id="GO:0030643">
    <property type="term" value="P:intracellular phosphate ion homeostasis"/>
    <property type="evidence" value="ECO:0007669"/>
    <property type="project" value="InterPro"/>
</dbReference>
<dbReference type="EMBL" id="DVOR01000023">
    <property type="protein sequence ID" value="HIV08616.1"/>
    <property type="molecule type" value="Genomic_DNA"/>
</dbReference>
<sequence length="221" mass="24665">MRDRFNFEIESLKQRLLDLATAADRALVRAIRAVDGTNEDARAIIANDASIDAEEVTIEEECLKLMALYQPVAGDLRLLVTILKVNGEIERVADMASNIAARAIDMAEAHVEPENRFDFAPMLERAHKMLRGSLDAFVCHRSDLARKIILEDDAVDALNAAHYANARDKLLKTPAQAAYILDCVTVSHCIERIADIATNICEDVVYLEEGQIVRHQKRIQA</sequence>
<evidence type="ECO:0000256" key="2">
    <source>
        <dbReference type="ARBA" id="ARBA00008107"/>
    </source>
</evidence>
<reference evidence="10" key="1">
    <citation type="submission" date="2020-10" db="EMBL/GenBank/DDBJ databases">
        <authorList>
            <person name="Gilroy R."/>
        </authorList>
    </citation>
    <scope>NUCLEOTIDE SEQUENCE</scope>
    <source>
        <strain evidence="10">35461</strain>
    </source>
</reference>